<feature type="transmembrane region" description="Helical" evidence="3">
    <location>
        <begin position="22"/>
        <end position="45"/>
    </location>
</feature>
<comment type="subcellular location">
    <subcellularLocation>
        <location evidence="1">Membrane</location>
    </subcellularLocation>
</comment>
<keyword evidence="5" id="KW-1185">Reference proteome</keyword>
<dbReference type="OrthoDB" id="779762at2759"/>
<dbReference type="Proteomes" id="UP000019116">
    <property type="component" value="Chromosome 4A"/>
</dbReference>
<dbReference type="Gramene" id="TraesCAD_scaffold_009047_01G000400.1">
    <property type="protein sequence ID" value="TraesCAD_scaffold_009047_01G000400.1"/>
    <property type="gene ID" value="TraesCAD_scaffold_009047_01G000400"/>
</dbReference>
<dbReference type="Gramene" id="TraesKAR4A01G0450130.1">
    <property type="protein sequence ID" value="cds.TraesKAR4A01G0450130.1"/>
    <property type="gene ID" value="TraesKAR4A01G0450130"/>
</dbReference>
<reference evidence="4" key="2">
    <citation type="submission" date="2018-10" db="UniProtKB">
        <authorList>
            <consortium name="EnsemblPlants"/>
        </authorList>
    </citation>
    <scope>IDENTIFICATION</scope>
</reference>
<dbReference type="Gramene" id="TraesLDM4A03G02198840.1">
    <property type="protein sequence ID" value="TraesLDM4A03G02198840.1.CDS1"/>
    <property type="gene ID" value="TraesLDM4A03G02198840"/>
</dbReference>
<organism evidence="4">
    <name type="scientific">Triticum aestivum</name>
    <name type="common">Wheat</name>
    <dbReference type="NCBI Taxonomy" id="4565"/>
    <lineage>
        <taxon>Eukaryota</taxon>
        <taxon>Viridiplantae</taxon>
        <taxon>Streptophyta</taxon>
        <taxon>Embryophyta</taxon>
        <taxon>Tracheophyta</taxon>
        <taxon>Spermatophyta</taxon>
        <taxon>Magnoliopsida</taxon>
        <taxon>Liliopsida</taxon>
        <taxon>Poales</taxon>
        <taxon>Poaceae</taxon>
        <taxon>BOP clade</taxon>
        <taxon>Pooideae</taxon>
        <taxon>Triticodae</taxon>
        <taxon>Triticeae</taxon>
        <taxon>Triticinae</taxon>
        <taxon>Triticum</taxon>
    </lineage>
</organism>
<dbReference type="Gramene" id="TraesJAG4A03G02199750.1">
    <property type="protein sequence ID" value="TraesJAG4A03G02199750.1.CDS1"/>
    <property type="gene ID" value="TraesJAG4A03G02199750"/>
</dbReference>
<dbReference type="Gramene" id="TraesSYM4A03G02227350.1">
    <property type="protein sequence ID" value="TraesSYM4A03G02227350.1.CDS1"/>
    <property type="gene ID" value="TraesSYM4A03G02227350"/>
</dbReference>
<dbReference type="Gramene" id="TraesLAC4A03G02152790.1">
    <property type="protein sequence ID" value="TraesLAC4A03G02152790.1.CDS1"/>
    <property type="gene ID" value="TraesLAC4A03G02152790"/>
</dbReference>
<evidence type="ECO:0000256" key="3">
    <source>
        <dbReference type="SAM" id="Phobius"/>
    </source>
</evidence>
<name>A0A3B6I222_WHEAT</name>
<reference evidence="4" key="1">
    <citation type="submission" date="2018-08" db="EMBL/GenBank/DDBJ databases">
        <authorList>
            <person name="Rossello M."/>
        </authorList>
    </citation>
    <scope>NUCLEOTIDE SEQUENCE [LARGE SCALE GENOMIC DNA]</scope>
    <source>
        <strain evidence="4">cv. Chinese Spring</strain>
    </source>
</reference>
<protein>
    <recommendedName>
        <fullName evidence="6">Late embryogenesis abundant protein LEA-2 subgroup domain-containing protein</fullName>
    </recommendedName>
</protein>
<keyword evidence="2 3" id="KW-0472">Membrane</keyword>
<dbReference type="Gramene" id="TraesCS4A02G431700.1">
    <property type="protein sequence ID" value="TraesCS4A02G431700.1.cds1"/>
    <property type="gene ID" value="TraesCS4A02G431700"/>
</dbReference>
<proteinExistence type="predicted"/>
<dbReference type="AlphaFoldDB" id="A0A3B6I222"/>
<evidence type="ECO:0000256" key="2">
    <source>
        <dbReference type="ARBA" id="ARBA00023136"/>
    </source>
</evidence>
<dbReference type="Gramene" id="TraesARI4A03G02237210.1">
    <property type="protein sequence ID" value="TraesARI4A03G02237210.1.CDS1"/>
    <property type="gene ID" value="TraesARI4A03G02237210"/>
</dbReference>
<sequence>MYILRVIVRPAPSRRRLTTFRILVRVFIGICTFVGALSLLIWLIYRPRTILIAVDSATLWRFNVNSTTSPPVLTFNLTAGVSVSNPNKRVSIYYDRLQVEGFYQEELFGRAALPLSFQGVRRTDAVRAMLQGSSAGYFDNATGSGTGVFPVDLWVVGTVRYKFGDLMTTSASSLSVKCPLVLQLMEASSRVECIVISF</sequence>
<evidence type="ECO:0000256" key="1">
    <source>
        <dbReference type="ARBA" id="ARBA00004370"/>
    </source>
</evidence>
<dbReference type="GO" id="GO:0005886">
    <property type="term" value="C:plasma membrane"/>
    <property type="evidence" value="ECO:0000318"/>
    <property type="project" value="GO_Central"/>
</dbReference>
<accession>A0A3B6I222</accession>
<dbReference type="GO" id="GO:0009506">
    <property type="term" value="C:plasmodesma"/>
    <property type="evidence" value="ECO:0000318"/>
    <property type="project" value="GO_Central"/>
</dbReference>
<dbReference type="InterPro" id="IPR044839">
    <property type="entry name" value="NDR1-like"/>
</dbReference>
<keyword evidence="3" id="KW-0812">Transmembrane</keyword>
<dbReference type="Gramene" id="TraesJUL4A03G02219840.1">
    <property type="protein sequence ID" value="TraesJUL4A03G02219840.1.CDS1"/>
    <property type="gene ID" value="TraesJUL4A03G02219840"/>
</dbReference>
<dbReference type="PANTHER" id="PTHR31415">
    <property type="entry name" value="OS05G0367900 PROTEIN"/>
    <property type="match status" value="1"/>
</dbReference>
<keyword evidence="3" id="KW-1133">Transmembrane helix</keyword>
<dbReference type="Gramene" id="TraesCLE_scaffold_016493_01G000600.1">
    <property type="protein sequence ID" value="TraesCLE_scaffold_016493_01G000600.1"/>
    <property type="gene ID" value="TraesCLE_scaffold_016493_01G000600"/>
</dbReference>
<dbReference type="Gramene" id="TraesROB_scaffold_004969_01G000500.1">
    <property type="protein sequence ID" value="TraesROB_scaffold_004969_01G000500.1"/>
    <property type="gene ID" value="TraesROB_scaffold_004969_01G000500"/>
</dbReference>
<evidence type="ECO:0000313" key="5">
    <source>
        <dbReference type="Proteomes" id="UP000019116"/>
    </source>
</evidence>
<dbReference type="Gramene" id="TraesCS4A03G1070300.1">
    <property type="protein sequence ID" value="TraesCS4A03G1070300.1.CDS1"/>
    <property type="gene ID" value="TraesCS4A03G1070300"/>
</dbReference>
<dbReference type="PANTHER" id="PTHR31415:SF122">
    <property type="entry name" value="OS01G0864632 PROTEIN"/>
    <property type="match status" value="1"/>
</dbReference>
<evidence type="ECO:0008006" key="6">
    <source>
        <dbReference type="Google" id="ProtNLM"/>
    </source>
</evidence>
<evidence type="ECO:0000313" key="4">
    <source>
        <dbReference type="EnsemblPlants" id="TraesCS4A02G431700.1.cds1"/>
    </source>
</evidence>
<dbReference type="Gramene" id="TraesRN4A0101108200.1">
    <property type="protein sequence ID" value="TraesRN4A0101108200.1"/>
    <property type="gene ID" value="TraesRN4A0101108200"/>
</dbReference>
<dbReference type="EnsemblPlants" id="TraesCS4A02G431700.1">
    <property type="protein sequence ID" value="TraesCS4A02G431700.1.cds1"/>
    <property type="gene ID" value="TraesCS4A02G431700"/>
</dbReference>
<dbReference type="Gramene" id="TraesMAC4A03G02196660.1">
    <property type="protein sequence ID" value="TraesMAC4A03G02196660.1.CDS1"/>
    <property type="gene ID" value="TraesMAC4A03G02196660"/>
</dbReference>
<dbReference type="GO" id="GO:0098542">
    <property type="term" value="P:defense response to other organism"/>
    <property type="evidence" value="ECO:0007669"/>
    <property type="project" value="InterPro"/>
</dbReference>